<dbReference type="EMBL" id="CP133620">
    <property type="protein sequence ID" value="WMV46216.1"/>
    <property type="molecule type" value="Genomic_DNA"/>
</dbReference>
<accession>A0AAF0ZP10</accession>
<dbReference type="Proteomes" id="UP001234989">
    <property type="component" value="Chromosome 9"/>
</dbReference>
<feature type="compositionally biased region" description="Low complexity" evidence="1">
    <location>
        <begin position="14"/>
        <end position="25"/>
    </location>
</feature>
<dbReference type="AlphaFoldDB" id="A0AAF0ZP10"/>
<keyword evidence="3" id="KW-1185">Reference proteome</keyword>
<proteinExistence type="predicted"/>
<reference evidence="2" key="1">
    <citation type="submission" date="2023-08" db="EMBL/GenBank/DDBJ databases">
        <title>A de novo genome assembly of Solanum verrucosum Schlechtendal, a Mexican diploid species geographically isolated from the other diploid A-genome species in potato relatives.</title>
        <authorList>
            <person name="Hosaka K."/>
        </authorList>
    </citation>
    <scope>NUCLEOTIDE SEQUENCE</scope>
    <source>
        <tissue evidence="2">Young leaves</tissue>
    </source>
</reference>
<feature type="region of interest" description="Disordered" evidence="1">
    <location>
        <begin position="1"/>
        <end position="62"/>
    </location>
</feature>
<name>A0AAF0ZP10_SOLVR</name>
<evidence type="ECO:0000256" key="1">
    <source>
        <dbReference type="SAM" id="MobiDB-lite"/>
    </source>
</evidence>
<organism evidence="2 3">
    <name type="scientific">Solanum verrucosum</name>
    <dbReference type="NCBI Taxonomy" id="315347"/>
    <lineage>
        <taxon>Eukaryota</taxon>
        <taxon>Viridiplantae</taxon>
        <taxon>Streptophyta</taxon>
        <taxon>Embryophyta</taxon>
        <taxon>Tracheophyta</taxon>
        <taxon>Spermatophyta</taxon>
        <taxon>Magnoliopsida</taxon>
        <taxon>eudicotyledons</taxon>
        <taxon>Gunneridae</taxon>
        <taxon>Pentapetalae</taxon>
        <taxon>asterids</taxon>
        <taxon>lamiids</taxon>
        <taxon>Solanales</taxon>
        <taxon>Solanaceae</taxon>
        <taxon>Solanoideae</taxon>
        <taxon>Solaneae</taxon>
        <taxon>Solanum</taxon>
    </lineage>
</organism>
<gene>
    <name evidence="2" type="ORF">MTR67_039601</name>
</gene>
<evidence type="ECO:0000313" key="2">
    <source>
        <dbReference type="EMBL" id="WMV46216.1"/>
    </source>
</evidence>
<evidence type="ECO:0000313" key="3">
    <source>
        <dbReference type="Proteomes" id="UP001234989"/>
    </source>
</evidence>
<sequence length="199" mass="22619">MQVIGENVVTTTHIPLDSDSSIDPSVAGSDDYHEEHVESDDPYSSKETQIDETPVVGSRSVSGSEEHVARNLRQRRWLDLLKDYDMSVLYHPNKENVVADSLSRLSMGSVSHVEKYKKEFVRDVHRLARLSVRLVDLTKGSTGSGMPIYEPYHGQCEGPRTVKSLWFFTWAEVCWLSTTDTSTVRHQDHSPWRALLFDV</sequence>
<protein>
    <submittedName>
        <fullName evidence="2">Uncharacterized protein</fullName>
    </submittedName>
</protein>